<dbReference type="EMBL" id="LT799839">
    <property type="protein sequence ID" value="SLK15462.1"/>
    <property type="molecule type" value="Genomic_DNA"/>
</dbReference>
<comment type="function">
    <text evidence="1">Needed for flagellar regrowth and assembly.</text>
</comment>
<comment type="similarity">
    <text evidence="2">Belongs to the FliH family.</text>
</comment>
<evidence type="ECO:0000256" key="6">
    <source>
        <dbReference type="ARBA" id="ARBA00023225"/>
    </source>
</evidence>
<dbReference type="PANTHER" id="PTHR34982">
    <property type="entry name" value="YOP PROTEINS TRANSLOCATION PROTEIN L"/>
    <property type="match status" value="1"/>
</dbReference>
<sequence>MQSSCNLIKYSLAHSGDSKNIETKYVSAKAKEETEEKSIIDIDAMVKRYESLGANIIKNAKAEAERIIVNSTERAVELEKCAYEKGYEQGKQNGYEDGYKLGYETAINDTKEKVAEEINNAEYILKTAREDYESYMEEKKQEILKLSLEMARIITGKEFQLSEGILNLIEPVLEDSIGEENIIIRFNPNYKDSLMDKVEYWKKAYRLKGEVFLLEDPLMELGNAVIEKNTGKTIVGIDVTLEKIEEVLFKC</sequence>
<dbReference type="InterPro" id="IPR051472">
    <property type="entry name" value="T3SS_Stator/FliH"/>
</dbReference>
<dbReference type="PANTHER" id="PTHR34982:SF1">
    <property type="entry name" value="FLAGELLAR ASSEMBLY PROTEIN FLIH"/>
    <property type="match status" value="1"/>
</dbReference>
<dbReference type="GO" id="GO:0005829">
    <property type="term" value="C:cytosol"/>
    <property type="evidence" value="ECO:0007669"/>
    <property type="project" value="TreeGrafter"/>
</dbReference>
<dbReference type="RefSeq" id="WP_079481229.1">
    <property type="nucleotide sequence ID" value="NZ_CBML010000006.1"/>
</dbReference>
<evidence type="ECO:0000256" key="2">
    <source>
        <dbReference type="ARBA" id="ARBA00006602"/>
    </source>
</evidence>
<dbReference type="Proteomes" id="UP000190476">
    <property type="component" value="Chromosome I"/>
</dbReference>
<evidence type="ECO:0000259" key="8">
    <source>
        <dbReference type="Pfam" id="PF02108"/>
    </source>
</evidence>
<keyword evidence="9" id="KW-0966">Cell projection</keyword>
<dbReference type="InterPro" id="IPR018035">
    <property type="entry name" value="Flagellar_FliH/T3SS_HrpE"/>
</dbReference>
<dbReference type="Pfam" id="PF02108">
    <property type="entry name" value="FliH"/>
    <property type="match status" value="1"/>
</dbReference>
<proteinExistence type="inferred from homology"/>
<feature type="coiled-coil region" evidence="7">
    <location>
        <begin position="111"/>
        <end position="149"/>
    </location>
</feature>
<keyword evidence="6" id="KW-1006">Bacterial flagellum protein export</keyword>
<keyword evidence="7" id="KW-0175">Coiled coil</keyword>
<keyword evidence="9" id="KW-0282">Flagellum</keyword>
<dbReference type="GO" id="GO:0044781">
    <property type="term" value="P:bacterial-type flagellum organization"/>
    <property type="evidence" value="ECO:0007669"/>
    <property type="project" value="UniProtKB-KW"/>
</dbReference>
<gene>
    <name evidence="9" type="ORF">CCH01_08760</name>
</gene>
<keyword evidence="5" id="KW-0653">Protein transport</keyword>
<keyword evidence="9" id="KW-0969">Cilium</keyword>
<evidence type="ECO:0000256" key="7">
    <source>
        <dbReference type="SAM" id="Coils"/>
    </source>
</evidence>
<protein>
    <submittedName>
        <fullName evidence="9">Putative Flagellar biosynthesis/type III secretory pathway protein</fullName>
    </submittedName>
</protein>
<evidence type="ECO:0000256" key="5">
    <source>
        <dbReference type="ARBA" id="ARBA00022927"/>
    </source>
</evidence>
<evidence type="ECO:0000256" key="1">
    <source>
        <dbReference type="ARBA" id="ARBA00003041"/>
    </source>
</evidence>
<keyword evidence="3" id="KW-0813">Transport</keyword>
<reference evidence="10" key="1">
    <citation type="submission" date="2017-03" db="EMBL/GenBank/DDBJ databases">
        <authorList>
            <person name="Falquet L."/>
            <person name="Falquet L."/>
        </authorList>
    </citation>
    <scope>NUCLEOTIDE SEQUENCE [LARGE SCALE GENOMIC DNA]</scope>
</reference>
<keyword evidence="10" id="KW-1185">Reference proteome</keyword>
<dbReference type="STRING" id="1351755.CCH01_08760"/>
<dbReference type="GO" id="GO:0015031">
    <property type="term" value="P:protein transport"/>
    <property type="evidence" value="ECO:0007669"/>
    <property type="project" value="UniProtKB-KW"/>
</dbReference>
<feature type="domain" description="Flagellar assembly protein FliH/Type III secretion system HrpE" evidence="8">
    <location>
        <begin position="116"/>
        <end position="240"/>
    </location>
</feature>
<keyword evidence="4" id="KW-1005">Bacterial flagellum biogenesis</keyword>
<evidence type="ECO:0000256" key="4">
    <source>
        <dbReference type="ARBA" id="ARBA00022795"/>
    </source>
</evidence>
<evidence type="ECO:0000256" key="3">
    <source>
        <dbReference type="ARBA" id="ARBA00022448"/>
    </source>
</evidence>
<dbReference type="AlphaFoldDB" id="A0A1U6J595"/>
<dbReference type="GeneID" id="66301224"/>
<organism evidence="9 10">
    <name type="scientific">Clostridium chauvoei JF4335</name>
    <dbReference type="NCBI Taxonomy" id="1351755"/>
    <lineage>
        <taxon>Bacteria</taxon>
        <taxon>Bacillati</taxon>
        <taxon>Bacillota</taxon>
        <taxon>Clostridia</taxon>
        <taxon>Eubacteriales</taxon>
        <taxon>Clostridiaceae</taxon>
        <taxon>Clostridium</taxon>
    </lineage>
</organism>
<accession>A0A1U6J595</accession>
<name>A0A1U6J595_9CLOT</name>
<evidence type="ECO:0000313" key="9">
    <source>
        <dbReference type="EMBL" id="SLK15462.1"/>
    </source>
</evidence>
<dbReference type="OrthoDB" id="2375163at2"/>
<evidence type="ECO:0000313" key="10">
    <source>
        <dbReference type="Proteomes" id="UP000190476"/>
    </source>
</evidence>